<dbReference type="Pfam" id="PF16862">
    <property type="entry name" value="Glyco_hydro_79C"/>
    <property type="match status" value="1"/>
</dbReference>
<feature type="signal peptide" evidence="2">
    <location>
        <begin position="1"/>
        <end position="21"/>
    </location>
</feature>
<evidence type="ECO:0000256" key="2">
    <source>
        <dbReference type="SAM" id="SignalP"/>
    </source>
</evidence>
<keyword evidence="2" id="KW-0732">Signal</keyword>
<gene>
    <name evidence="4" type="ORF">GFSPODELE1_LOCUS2159</name>
</gene>
<dbReference type="InterPro" id="IPR052974">
    <property type="entry name" value="GH79_Enzymes"/>
</dbReference>
<dbReference type="EMBL" id="OZ037953">
    <property type="protein sequence ID" value="CAL1698449.1"/>
    <property type="molecule type" value="Genomic_DNA"/>
</dbReference>
<dbReference type="Proteomes" id="UP001497453">
    <property type="component" value="Chromosome 10"/>
</dbReference>
<keyword evidence="5" id="KW-1185">Reference proteome</keyword>
<evidence type="ECO:0000313" key="5">
    <source>
        <dbReference type="Proteomes" id="UP001497453"/>
    </source>
</evidence>
<proteinExistence type="predicted"/>
<keyword evidence="1" id="KW-0812">Transmembrane</keyword>
<evidence type="ECO:0000259" key="3">
    <source>
        <dbReference type="Pfam" id="PF16862"/>
    </source>
</evidence>
<name>A0ABP1CUG2_9APHY</name>
<dbReference type="InterPro" id="IPR017853">
    <property type="entry name" value="GH"/>
</dbReference>
<accession>A0ABP1CUG2</accession>
<dbReference type="PANTHER" id="PTHR36183:SF2">
    <property type="entry name" value="BETA-GLUCURONIDASE C-TERMINAL DOMAIN-CONTAINING PROTEIN"/>
    <property type="match status" value="1"/>
</dbReference>
<dbReference type="Gene3D" id="2.60.40.1180">
    <property type="entry name" value="Golgi alpha-mannosidase II"/>
    <property type="match status" value="1"/>
</dbReference>
<keyword evidence="1" id="KW-0472">Membrane</keyword>
<dbReference type="SUPFAM" id="SSF51445">
    <property type="entry name" value="(Trans)glycosidases"/>
    <property type="match status" value="1"/>
</dbReference>
<dbReference type="PANTHER" id="PTHR36183">
    <property type="entry name" value="BETA-GLUCURONIDASE"/>
    <property type="match status" value="1"/>
</dbReference>
<sequence length="697" mass="73439">MVFLSLLAISWIFLLIQYATASVTVYGLTGAIAPTDTASASTSAASPAYTGQAAFNTIVLTAPALPNPAPATQFGLQLQNSAQNVVGLSIQQSGAFYGFSIEMSVVTQVSQYPPSLSACATAVLTSPIRLSSRYQFARTFINPPFLNLMSLITQRAGRVNIRVGGNTQETAVLVDSLPDGLAIQKDKVDSSNPTETPTLIFTAEIIYMLANVSQLVNTKWYLGVPMNDTANLRLQIAEAAESILGNNLLGLQLGNEPDLYSGHGHRPPTYSPFDYFGEFSVVVQAIQDNSNIPIRNNLIAPSVATGPWIPEDVWNTGFIPAYTNSLGALAVEHYPDDNCAAAFPDAGFGPPKDPQTVFQNYLTHTSGINIVQPYLNSSLIAQQSGKPFLMFETNSASCGGFPGVSDSFGAALWALDYGLQMAYSNFSGALLHVGGADDTYNPFTPPPTNETGFHQWTIGPTFYSVLAMSETLGNTNTSQLVDLQANGNNEFTPAYAVYEGGSLARLALFNFITDPSGANDYTVSISIGGGDTGQPNGTPAQVSVKYLLAPSVAEKENITWAGQTLGAMFKADGRLQGSEQVQTVTCDQNANTCDVKVPAPGFALVFLTDNALQESNPQSTMTFSTSSVTRTINTATVDPAVLATSNGQNGQVRAGLGSTSKGSVNAARAAIIVPSIATLLALLAGLSILGVLSRTTS</sequence>
<feature type="transmembrane region" description="Helical" evidence="1">
    <location>
        <begin position="669"/>
        <end position="692"/>
    </location>
</feature>
<feature type="chain" id="PRO_5046066582" description="Beta-glucuronidase C-terminal domain-containing protein" evidence="2">
    <location>
        <begin position="22"/>
        <end position="697"/>
    </location>
</feature>
<dbReference type="Gene3D" id="3.20.20.80">
    <property type="entry name" value="Glycosidases"/>
    <property type="match status" value="1"/>
</dbReference>
<evidence type="ECO:0000256" key="1">
    <source>
        <dbReference type="SAM" id="Phobius"/>
    </source>
</evidence>
<dbReference type="InterPro" id="IPR031728">
    <property type="entry name" value="GlcAase_C"/>
</dbReference>
<dbReference type="InterPro" id="IPR013780">
    <property type="entry name" value="Glyco_hydro_b"/>
</dbReference>
<feature type="domain" description="Beta-glucuronidase C-terminal" evidence="3">
    <location>
        <begin position="494"/>
        <end position="604"/>
    </location>
</feature>
<organism evidence="4 5">
    <name type="scientific">Somion occarium</name>
    <dbReference type="NCBI Taxonomy" id="3059160"/>
    <lineage>
        <taxon>Eukaryota</taxon>
        <taxon>Fungi</taxon>
        <taxon>Dikarya</taxon>
        <taxon>Basidiomycota</taxon>
        <taxon>Agaricomycotina</taxon>
        <taxon>Agaricomycetes</taxon>
        <taxon>Polyporales</taxon>
        <taxon>Cerrenaceae</taxon>
        <taxon>Somion</taxon>
    </lineage>
</organism>
<keyword evidence="1" id="KW-1133">Transmembrane helix</keyword>
<protein>
    <recommendedName>
        <fullName evidence="3">Beta-glucuronidase C-terminal domain-containing protein</fullName>
    </recommendedName>
</protein>
<reference evidence="5" key="1">
    <citation type="submission" date="2024-04" db="EMBL/GenBank/DDBJ databases">
        <authorList>
            <person name="Shaw F."/>
            <person name="Minotto A."/>
        </authorList>
    </citation>
    <scope>NUCLEOTIDE SEQUENCE [LARGE SCALE GENOMIC DNA]</scope>
</reference>
<evidence type="ECO:0000313" key="4">
    <source>
        <dbReference type="EMBL" id="CAL1698449.1"/>
    </source>
</evidence>